<dbReference type="EMBL" id="SWLG01000016">
    <property type="protein sequence ID" value="TLS35789.1"/>
    <property type="molecule type" value="Genomic_DNA"/>
</dbReference>
<evidence type="ECO:0000259" key="9">
    <source>
        <dbReference type="Pfam" id="PF02706"/>
    </source>
</evidence>
<comment type="similarity">
    <text evidence="2">Belongs to the CpsC/CapA family.</text>
</comment>
<feature type="region of interest" description="Disordered" evidence="7">
    <location>
        <begin position="1"/>
        <end position="23"/>
    </location>
</feature>
<feature type="transmembrane region" description="Helical" evidence="8">
    <location>
        <begin position="186"/>
        <end position="206"/>
    </location>
</feature>
<dbReference type="PANTHER" id="PTHR32309:SF13">
    <property type="entry name" value="FERRIC ENTEROBACTIN TRANSPORT PROTEIN FEPE"/>
    <property type="match status" value="1"/>
</dbReference>
<name>A0A5R9EZ97_9BACL</name>
<keyword evidence="11" id="KW-1185">Reference proteome</keyword>
<dbReference type="InterPro" id="IPR003856">
    <property type="entry name" value="LPS_length_determ_N"/>
</dbReference>
<comment type="caution">
    <text evidence="10">The sequence shown here is derived from an EMBL/GenBank/DDBJ whole genome shotgun (WGS) entry which is preliminary data.</text>
</comment>
<feature type="compositionally biased region" description="Polar residues" evidence="7">
    <location>
        <begin position="9"/>
        <end position="19"/>
    </location>
</feature>
<dbReference type="AlphaFoldDB" id="A0A5R9EZ97"/>
<dbReference type="InterPro" id="IPR050445">
    <property type="entry name" value="Bact_polysacc_biosynth/exp"/>
</dbReference>
<dbReference type="GO" id="GO:0005886">
    <property type="term" value="C:plasma membrane"/>
    <property type="evidence" value="ECO:0007669"/>
    <property type="project" value="UniProtKB-SubCell"/>
</dbReference>
<sequence>MLKAGDHLSNPSHQPNNNSVEEEKKKEIDLKELFSILKKRIWIVVLITAIFTILSAFYNNLTYSPLYQSSSRMLVKAPPELMKTLTVMMKEPIILGKVVEELKLNRSPEQLSSQISVNSIEGSQILTISVIDSNGPLTAKIANATAEAYKSEIPKLIDFNDFEVLSTANEQRSWYPINDTSKRNNIGAFIFGLIISIGLVFFLHSLDDTIKSEREIEKLLGVSVIGSVPKANKRLLGKKKNQKNVTLRGESVGS</sequence>
<feature type="transmembrane region" description="Helical" evidence="8">
    <location>
        <begin position="41"/>
        <end position="58"/>
    </location>
</feature>
<evidence type="ECO:0000256" key="1">
    <source>
        <dbReference type="ARBA" id="ARBA00004651"/>
    </source>
</evidence>
<evidence type="ECO:0000256" key="2">
    <source>
        <dbReference type="ARBA" id="ARBA00006683"/>
    </source>
</evidence>
<evidence type="ECO:0000313" key="10">
    <source>
        <dbReference type="EMBL" id="TLS35789.1"/>
    </source>
</evidence>
<keyword evidence="5 8" id="KW-1133">Transmembrane helix</keyword>
<evidence type="ECO:0000256" key="3">
    <source>
        <dbReference type="ARBA" id="ARBA00022475"/>
    </source>
</evidence>
<comment type="subcellular location">
    <subcellularLocation>
        <location evidence="1">Cell membrane</location>
        <topology evidence="1">Multi-pass membrane protein</topology>
    </subcellularLocation>
</comment>
<evidence type="ECO:0000256" key="8">
    <source>
        <dbReference type="SAM" id="Phobius"/>
    </source>
</evidence>
<organism evidence="10 11">
    <name type="scientific">Exobacillus caeni</name>
    <dbReference type="NCBI Taxonomy" id="2574798"/>
    <lineage>
        <taxon>Bacteria</taxon>
        <taxon>Bacillati</taxon>
        <taxon>Bacillota</taxon>
        <taxon>Bacilli</taxon>
        <taxon>Bacillales</taxon>
        <taxon>Guptibacillaceae</taxon>
        <taxon>Exobacillus</taxon>
    </lineage>
</organism>
<feature type="domain" description="Polysaccharide chain length determinant N-terminal" evidence="9">
    <location>
        <begin position="27"/>
        <end position="87"/>
    </location>
</feature>
<accession>A0A5R9EZ97</accession>
<evidence type="ECO:0000256" key="6">
    <source>
        <dbReference type="ARBA" id="ARBA00023136"/>
    </source>
</evidence>
<evidence type="ECO:0000256" key="5">
    <source>
        <dbReference type="ARBA" id="ARBA00022989"/>
    </source>
</evidence>
<protein>
    <submittedName>
        <fullName evidence="10">Capsular biosynthesis protein</fullName>
    </submittedName>
</protein>
<proteinExistence type="inferred from homology"/>
<dbReference type="GO" id="GO:0004713">
    <property type="term" value="F:protein tyrosine kinase activity"/>
    <property type="evidence" value="ECO:0007669"/>
    <property type="project" value="TreeGrafter"/>
</dbReference>
<dbReference type="PANTHER" id="PTHR32309">
    <property type="entry name" value="TYROSINE-PROTEIN KINASE"/>
    <property type="match status" value="1"/>
</dbReference>
<evidence type="ECO:0000313" key="11">
    <source>
        <dbReference type="Proteomes" id="UP000308230"/>
    </source>
</evidence>
<keyword evidence="4 8" id="KW-0812">Transmembrane</keyword>
<keyword evidence="3" id="KW-1003">Cell membrane</keyword>
<dbReference type="Proteomes" id="UP000308230">
    <property type="component" value="Unassembled WGS sequence"/>
</dbReference>
<keyword evidence="6 8" id="KW-0472">Membrane</keyword>
<evidence type="ECO:0000256" key="4">
    <source>
        <dbReference type="ARBA" id="ARBA00022692"/>
    </source>
</evidence>
<reference evidence="10 11" key="1">
    <citation type="submission" date="2019-04" db="EMBL/GenBank/DDBJ databases">
        <title>Bacillus caeni sp. nov., a bacterium isolated from mangrove sediment.</title>
        <authorList>
            <person name="Huang H."/>
            <person name="Mo K."/>
            <person name="Hu Y."/>
        </authorList>
    </citation>
    <scope>NUCLEOTIDE SEQUENCE [LARGE SCALE GENOMIC DNA]</scope>
    <source>
        <strain evidence="10 11">HB172195</strain>
    </source>
</reference>
<gene>
    <name evidence="10" type="ORF">FCL54_18410</name>
</gene>
<dbReference type="Pfam" id="PF02706">
    <property type="entry name" value="Wzz"/>
    <property type="match status" value="1"/>
</dbReference>
<dbReference type="OrthoDB" id="2365115at2"/>
<evidence type="ECO:0000256" key="7">
    <source>
        <dbReference type="SAM" id="MobiDB-lite"/>
    </source>
</evidence>